<name>A0A218XYN8_PUNGR</name>
<protein>
    <submittedName>
        <fullName evidence="1">Uncharacterized protein</fullName>
    </submittedName>
</protein>
<sequence>MVSSRWSHHGGLLMEQRDHTMAAQTGGMGGVGSSGCDSNPPLLLSVRRLGAPKWWWPPVPSRIPRSLYQAVRLVLMEELSCDCVVWVRLGSGQVVLDQDRVSS</sequence>
<evidence type="ECO:0000313" key="1">
    <source>
        <dbReference type="EMBL" id="OWM90133.1"/>
    </source>
</evidence>
<proteinExistence type="predicted"/>
<dbReference type="AlphaFoldDB" id="A0A218XYN8"/>
<reference evidence="2" key="1">
    <citation type="journal article" date="2017" name="Plant J.">
        <title>The pomegranate (Punica granatum L.) genome and the genomics of punicalagin biosynthesis.</title>
        <authorList>
            <person name="Qin G."/>
            <person name="Xu C."/>
            <person name="Ming R."/>
            <person name="Tang H."/>
            <person name="Guyot R."/>
            <person name="Kramer E.M."/>
            <person name="Hu Y."/>
            <person name="Yi X."/>
            <person name="Qi Y."/>
            <person name="Xu X."/>
            <person name="Gao Z."/>
            <person name="Pan H."/>
            <person name="Jian J."/>
            <person name="Tian Y."/>
            <person name="Yue Z."/>
            <person name="Xu Y."/>
        </authorList>
    </citation>
    <scope>NUCLEOTIDE SEQUENCE [LARGE SCALE GENOMIC DNA]</scope>
    <source>
        <strain evidence="2">cv. Dabenzi</strain>
    </source>
</reference>
<dbReference type="Proteomes" id="UP000197138">
    <property type="component" value="Unassembled WGS sequence"/>
</dbReference>
<evidence type="ECO:0000313" key="2">
    <source>
        <dbReference type="Proteomes" id="UP000197138"/>
    </source>
</evidence>
<accession>A0A218XYN8</accession>
<organism evidence="1 2">
    <name type="scientific">Punica granatum</name>
    <name type="common">Pomegranate</name>
    <dbReference type="NCBI Taxonomy" id="22663"/>
    <lineage>
        <taxon>Eukaryota</taxon>
        <taxon>Viridiplantae</taxon>
        <taxon>Streptophyta</taxon>
        <taxon>Embryophyta</taxon>
        <taxon>Tracheophyta</taxon>
        <taxon>Spermatophyta</taxon>
        <taxon>Magnoliopsida</taxon>
        <taxon>eudicotyledons</taxon>
        <taxon>Gunneridae</taxon>
        <taxon>Pentapetalae</taxon>
        <taxon>rosids</taxon>
        <taxon>malvids</taxon>
        <taxon>Myrtales</taxon>
        <taxon>Lythraceae</taxon>
        <taxon>Punica</taxon>
    </lineage>
</organism>
<gene>
    <name evidence="1" type="ORF">CDL15_Pgr006454</name>
</gene>
<comment type="caution">
    <text evidence="1">The sequence shown here is derived from an EMBL/GenBank/DDBJ whole genome shotgun (WGS) entry which is preliminary data.</text>
</comment>
<dbReference type="EMBL" id="MTKT01000553">
    <property type="protein sequence ID" value="OWM90133.1"/>
    <property type="molecule type" value="Genomic_DNA"/>
</dbReference>